<dbReference type="AlphaFoldDB" id="A0AA38X0D1"/>
<comment type="caution">
    <text evidence="1">The sequence shown here is derived from an EMBL/GenBank/DDBJ whole genome shotgun (WGS) entry which is preliminary data.</text>
</comment>
<proteinExistence type="predicted"/>
<evidence type="ECO:0000313" key="1">
    <source>
        <dbReference type="EMBL" id="KAJ9604450.1"/>
    </source>
</evidence>
<reference evidence="1" key="1">
    <citation type="submission" date="2022-10" db="EMBL/GenBank/DDBJ databases">
        <title>Culturing micro-colonial fungi from biological soil crusts in the Mojave desert and describing Neophaeococcomyces mojavensis, and introducing the new genera and species Taxawa tesnikishii.</title>
        <authorList>
            <person name="Kurbessoian T."/>
            <person name="Stajich J.E."/>
        </authorList>
    </citation>
    <scope>NUCLEOTIDE SEQUENCE</scope>
    <source>
        <strain evidence="1">TK_41</strain>
    </source>
</reference>
<keyword evidence="2" id="KW-1185">Reference proteome</keyword>
<dbReference type="EMBL" id="JAPDRK010000019">
    <property type="protein sequence ID" value="KAJ9604450.1"/>
    <property type="molecule type" value="Genomic_DNA"/>
</dbReference>
<dbReference type="Proteomes" id="UP001172673">
    <property type="component" value="Unassembled WGS sequence"/>
</dbReference>
<sequence>MSFYLFIPKDYQPLSENADLHRLVNSQCQKIHDDKHVDPYTIKRAFEHIQTTSMDRQFEVYVSKGAAKLLLSSKPPRPEDFTTLPDARNIPFDIQGEVILVYLARYRKKNGEVFVVPVYLSGGQAGGCVDQVHGHQRGARHRILQYTLLENDNIDHSGYITKGVQAILKEDYKLDHLGVVFIMPIGPERRNGHLTAYVKYLETVTQTSFGTVGSHVTTGKRPAGYPDLQTMCLWKLEDLPYVGLNNITPLREEISSLERALTAAQRAEKAAHIDKRNTIKSKIRSGTWTENGATALNADAATVAA</sequence>
<gene>
    <name evidence="1" type="ORF">H2200_011286</name>
</gene>
<protein>
    <submittedName>
        <fullName evidence="1">Uncharacterized protein</fullName>
    </submittedName>
</protein>
<organism evidence="1 2">
    <name type="scientific">Cladophialophora chaetospira</name>
    <dbReference type="NCBI Taxonomy" id="386627"/>
    <lineage>
        <taxon>Eukaryota</taxon>
        <taxon>Fungi</taxon>
        <taxon>Dikarya</taxon>
        <taxon>Ascomycota</taxon>
        <taxon>Pezizomycotina</taxon>
        <taxon>Eurotiomycetes</taxon>
        <taxon>Chaetothyriomycetidae</taxon>
        <taxon>Chaetothyriales</taxon>
        <taxon>Herpotrichiellaceae</taxon>
        <taxon>Cladophialophora</taxon>
    </lineage>
</organism>
<evidence type="ECO:0000313" key="2">
    <source>
        <dbReference type="Proteomes" id="UP001172673"/>
    </source>
</evidence>
<accession>A0AA38X0D1</accession>
<name>A0AA38X0D1_9EURO</name>